<evidence type="ECO:0000313" key="1">
    <source>
        <dbReference type="EMBL" id="KFP80191.1"/>
    </source>
</evidence>
<feature type="non-terminal residue" evidence="1">
    <location>
        <position position="1"/>
    </location>
</feature>
<dbReference type="Proteomes" id="UP000053537">
    <property type="component" value="Unassembled WGS sequence"/>
</dbReference>
<proteinExistence type="predicted"/>
<reference evidence="1 2" key="1">
    <citation type="submission" date="2014-04" db="EMBL/GenBank/DDBJ databases">
        <title>Genome evolution of avian class.</title>
        <authorList>
            <person name="Zhang G."/>
            <person name="Li C."/>
        </authorList>
    </citation>
    <scope>NUCLEOTIDE SEQUENCE [LARGE SCALE GENOMIC DNA]</scope>
    <source>
        <strain evidence="1">BGI_N310</strain>
    </source>
</reference>
<protein>
    <submittedName>
        <fullName evidence="1">TPR and ankyrin repeat-containing protein 1</fullName>
    </submittedName>
</protein>
<feature type="non-terminal residue" evidence="1">
    <location>
        <position position="204"/>
    </location>
</feature>
<dbReference type="AlphaFoldDB" id="A0A091MS81"/>
<dbReference type="Gene3D" id="1.25.40.10">
    <property type="entry name" value="Tetratricopeptide repeat domain"/>
    <property type="match status" value="1"/>
</dbReference>
<dbReference type="EMBL" id="KK836534">
    <property type="protein sequence ID" value="KFP80191.1"/>
    <property type="molecule type" value="Genomic_DNA"/>
</dbReference>
<organism evidence="1 2">
    <name type="scientific">Acanthisitta chloris</name>
    <name type="common">rifleman</name>
    <dbReference type="NCBI Taxonomy" id="57068"/>
    <lineage>
        <taxon>Eukaryota</taxon>
        <taxon>Metazoa</taxon>
        <taxon>Chordata</taxon>
        <taxon>Craniata</taxon>
        <taxon>Vertebrata</taxon>
        <taxon>Euteleostomi</taxon>
        <taxon>Archelosauria</taxon>
        <taxon>Archosauria</taxon>
        <taxon>Dinosauria</taxon>
        <taxon>Saurischia</taxon>
        <taxon>Theropoda</taxon>
        <taxon>Coelurosauria</taxon>
        <taxon>Aves</taxon>
        <taxon>Neognathae</taxon>
        <taxon>Neoaves</taxon>
        <taxon>Telluraves</taxon>
        <taxon>Australaves</taxon>
        <taxon>Passeriformes</taxon>
        <taxon>Acanthisittidae</taxon>
        <taxon>Acanthisitta</taxon>
    </lineage>
</organism>
<dbReference type="InterPro" id="IPR011990">
    <property type="entry name" value="TPR-like_helical_dom_sf"/>
</dbReference>
<dbReference type="SUPFAM" id="SSF48452">
    <property type="entry name" value="TPR-like"/>
    <property type="match status" value="1"/>
</dbReference>
<keyword evidence="2" id="KW-1185">Reference proteome</keyword>
<accession>A0A091MS81</accession>
<sequence>CKQDIAVLNCNKSTALYHLGKWNEAVFSAYESLQWDPQYVKAYYRAGYSHIMLSNSNEAVSMFHKGLVLLNSSSDRTQIADFIAGIFTSINDERNFPSTFPPAYDYIFSARFDAQIWQAVIERLAQKGKWRSCLLLLSEKKELPTNLRVNQVSLKNLFETSESYGRGERMQEVAELVKWLISIGAKAESIGVFPLHAVIRLCIK</sequence>
<name>A0A091MS81_9PASS</name>
<gene>
    <name evidence="1" type="ORF">N310_13224</name>
</gene>
<evidence type="ECO:0000313" key="2">
    <source>
        <dbReference type="Proteomes" id="UP000053537"/>
    </source>
</evidence>